<dbReference type="EMBL" id="CAJOBC010000837">
    <property type="protein sequence ID" value="CAF3631149.1"/>
    <property type="molecule type" value="Genomic_DNA"/>
</dbReference>
<dbReference type="Proteomes" id="UP000682733">
    <property type="component" value="Unassembled WGS sequence"/>
</dbReference>
<dbReference type="EMBL" id="CAJNOQ010000838">
    <property type="protein sequence ID" value="CAF0843761.1"/>
    <property type="molecule type" value="Genomic_DNA"/>
</dbReference>
<evidence type="ECO:0000313" key="3">
    <source>
        <dbReference type="EMBL" id="CAF3631149.1"/>
    </source>
</evidence>
<dbReference type="Proteomes" id="UP000681722">
    <property type="component" value="Unassembled WGS sequence"/>
</dbReference>
<evidence type="ECO:0000313" key="1">
    <source>
        <dbReference type="EMBL" id="CAF0843761.1"/>
    </source>
</evidence>
<keyword evidence="5" id="KW-1185">Reference proteome</keyword>
<dbReference type="OrthoDB" id="10055085at2759"/>
<dbReference type="EMBL" id="CAJOBA010044778">
    <property type="protein sequence ID" value="CAF4168408.1"/>
    <property type="molecule type" value="Genomic_DNA"/>
</dbReference>
<reference evidence="1" key="1">
    <citation type="submission" date="2021-02" db="EMBL/GenBank/DDBJ databases">
        <authorList>
            <person name="Nowell W R."/>
        </authorList>
    </citation>
    <scope>NUCLEOTIDE SEQUENCE</scope>
</reference>
<dbReference type="EMBL" id="CAJNOK010023124">
    <property type="protein sequence ID" value="CAF1358033.1"/>
    <property type="molecule type" value="Genomic_DNA"/>
</dbReference>
<dbReference type="Proteomes" id="UP000677228">
    <property type="component" value="Unassembled WGS sequence"/>
</dbReference>
<proteinExistence type="predicted"/>
<comment type="caution">
    <text evidence="1">The sequence shown here is derived from an EMBL/GenBank/DDBJ whole genome shotgun (WGS) entry which is preliminary data.</text>
</comment>
<accession>A0A813VIB2</accession>
<evidence type="ECO:0000313" key="4">
    <source>
        <dbReference type="EMBL" id="CAF4168408.1"/>
    </source>
</evidence>
<name>A0A813VIB2_9BILA</name>
<sequence length="251" mass="28693">MNQDILNITITEPISDNVCLSAIDIVNDEGNFSLNDLASEYLADNGNEKQAFNFVTSPIVSIEIKQLKETELTTMLNLSDLENDYVDNENDTKFGTALLASPSCMLTITEKSNRQQITTNSTDNTVKVTTNLQKIDDKKVSLEDILFSVRLVSNDAVDNCKTWTQPSVFGQVLCALEKTEKTIVNSIKQDSNTFFNHDLYEKLFYLIHVLSKHGMRRYQTQNKSVRNNDNKLLFRQYFQPQKQQHSTIIYK</sequence>
<gene>
    <name evidence="1" type="ORF">GPM918_LOCUS5702</name>
    <name evidence="2" type="ORF">OVA965_LOCUS31111</name>
    <name evidence="3" type="ORF">SRO942_LOCUS5700</name>
    <name evidence="4" type="ORF">TMI583_LOCUS31936</name>
</gene>
<evidence type="ECO:0000313" key="2">
    <source>
        <dbReference type="EMBL" id="CAF1358033.1"/>
    </source>
</evidence>
<protein>
    <submittedName>
        <fullName evidence="1">Uncharacterized protein</fullName>
    </submittedName>
</protein>
<organism evidence="1 5">
    <name type="scientific">Didymodactylos carnosus</name>
    <dbReference type="NCBI Taxonomy" id="1234261"/>
    <lineage>
        <taxon>Eukaryota</taxon>
        <taxon>Metazoa</taxon>
        <taxon>Spiralia</taxon>
        <taxon>Gnathifera</taxon>
        <taxon>Rotifera</taxon>
        <taxon>Eurotatoria</taxon>
        <taxon>Bdelloidea</taxon>
        <taxon>Philodinida</taxon>
        <taxon>Philodinidae</taxon>
        <taxon>Didymodactylos</taxon>
    </lineage>
</organism>
<dbReference type="AlphaFoldDB" id="A0A813VIB2"/>
<evidence type="ECO:0000313" key="5">
    <source>
        <dbReference type="Proteomes" id="UP000663829"/>
    </source>
</evidence>
<dbReference type="Proteomes" id="UP000663829">
    <property type="component" value="Unassembled WGS sequence"/>
</dbReference>